<evidence type="ECO:0000256" key="1">
    <source>
        <dbReference type="SAM" id="SignalP"/>
    </source>
</evidence>
<accession>A0A0A0BAK7</accession>
<evidence type="ECO:0008006" key="4">
    <source>
        <dbReference type="Google" id="ProtNLM"/>
    </source>
</evidence>
<gene>
    <name evidence="2" type="ORF">Q760_10965</name>
</gene>
<dbReference type="STRING" id="1408250.Q760_10965"/>
<reference evidence="2 3" key="1">
    <citation type="submission" date="2013-10" db="EMBL/GenBank/DDBJ databases">
        <authorList>
            <person name="Wang G."/>
            <person name="Zhuang W."/>
        </authorList>
    </citation>
    <scope>NUCLEOTIDE SEQUENCE [LARGE SCALE GENOMIC DNA]</scope>
    <source>
        <strain evidence="2 3">DSM 20118</strain>
    </source>
</reference>
<name>A0A0A0BAK7_9CELL</name>
<keyword evidence="1" id="KW-0732">Signal</keyword>
<organism evidence="2 3">
    <name type="scientific">Cellulomonas cellasea DSM 20118</name>
    <dbReference type="NCBI Taxonomy" id="1408250"/>
    <lineage>
        <taxon>Bacteria</taxon>
        <taxon>Bacillati</taxon>
        <taxon>Actinomycetota</taxon>
        <taxon>Actinomycetes</taxon>
        <taxon>Micrococcales</taxon>
        <taxon>Cellulomonadaceae</taxon>
        <taxon>Cellulomonas</taxon>
    </lineage>
</organism>
<dbReference type="EMBL" id="AXNT01000033">
    <property type="protein sequence ID" value="KGM02874.1"/>
    <property type="molecule type" value="Genomic_DNA"/>
</dbReference>
<dbReference type="OrthoDB" id="4824168at2"/>
<evidence type="ECO:0000313" key="2">
    <source>
        <dbReference type="EMBL" id="KGM02874.1"/>
    </source>
</evidence>
<dbReference type="InterPro" id="IPR012334">
    <property type="entry name" value="Pectin_lyas_fold"/>
</dbReference>
<feature type="chain" id="PRO_5001967061" description="Right handed beta helix domain-containing protein" evidence="1">
    <location>
        <begin position="29"/>
        <end position="351"/>
    </location>
</feature>
<sequence length="351" mass="36116">MDVRRTTARWGAVVLVVTAGTVGGPALAAGAGAVDGVECGDTITEDSSLTRDLVCDGVGLTLVGGMTLDLAGHTLVGDGTGSAVRLAPGDDEDERPSTVRGGTVRDWGVGVHDSGNWRGLVVQEVTFEDVGMAIRDEDINGGGMYLTMEDSVVVGADIGLDLGWPSGGVVRGSRFEGNDIVAVGDGRLDLEDCVLVDNRVLAWVVDIGSLRLVDSDVRGNEEVVDAGWAWATVAGNTFADNGVVVAASSARRTVEGNDFRGNGLAVGARPSSWPEDPWVGPTEVVGNTFVGNHDAISAWPGADVRLGDNVVTSSTGWGIHAPGAVDLGGNRAWGNAREPQCTGVVCLGRQS</sequence>
<evidence type="ECO:0000313" key="3">
    <source>
        <dbReference type="Proteomes" id="UP000029833"/>
    </source>
</evidence>
<keyword evidence="3" id="KW-1185">Reference proteome</keyword>
<protein>
    <recommendedName>
        <fullName evidence="4">Right handed beta helix domain-containing protein</fullName>
    </recommendedName>
</protein>
<dbReference type="InterPro" id="IPR011050">
    <property type="entry name" value="Pectin_lyase_fold/virulence"/>
</dbReference>
<feature type="signal peptide" evidence="1">
    <location>
        <begin position="1"/>
        <end position="28"/>
    </location>
</feature>
<dbReference type="AlphaFoldDB" id="A0A0A0BAK7"/>
<dbReference type="Gene3D" id="2.160.20.10">
    <property type="entry name" value="Single-stranded right-handed beta-helix, Pectin lyase-like"/>
    <property type="match status" value="1"/>
</dbReference>
<dbReference type="SUPFAM" id="SSF51126">
    <property type="entry name" value="Pectin lyase-like"/>
    <property type="match status" value="1"/>
</dbReference>
<proteinExistence type="predicted"/>
<comment type="caution">
    <text evidence="2">The sequence shown here is derived from an EMBL/GenBank/DDBJ whole genome shotgun (WGS) entry which is preliminary data.</text>
</comment>
<dbReference type="RefSeq" id="WP_052103828.1">
    <property type="nucleotide sequence ID" value="NZ_AXNT01000033.1"/>
</dbReference>
<dbReference type="Proteomes" id="UP000029833">
    <property type="component" value="Unassembled WGS sequence"/>
</dbReference>